<reference evidence="1 2" key="1">
    <citation type="submission" date="2018-06" db="EMBL/GenBank/DDBJ databases">
        <title>Draft Whole-Genome Sequence of the purple photosynthetic bacterium Rhodospeudomonas palustris XCP.</title>
        <authorList>
            <person name="Rayyan A."/>
            <person name="Meyer T.E."/>
            <person name="Kyndt J.A."/>
        </authorList>
    </citation>
    <scope>NUCLEOTIDE SEQUENCE [LARGE SCALE GENOMIC DNA]</scope>
    <source>
        <strain evidence="1 2">XCP</strain>
    </source>
</reference>
<gene>
    <name evidence="1" type="ORF">DNX69_07355</name>
</gene>
<sequence>MPDDLDTLRDELRLLRAHAAAQDLIIAAIAAHLQAVTLPGFLAAAFDSAAATASCMNCRGPEDIRPQTLAHIERMRSAFDAATQTSRHSTN</sequence>
<evidence type="ECO:0000313" key="2">
    <source>
        <dbReference type="Proteomes" id="UP000248134"/>
    </source>
</evidence>
<evidence type="ECO:0000313" key="1">
    <source>
        <dbReference type="EMBL" id="PZA12705.1"/>
    </source>
</evidence>
<dbReference type="AlphaFoldDB" id="A0A323UJ23"/>
<proteinExistence type="predicted"/>
<name>A0A323UJ23_RHOPL</name>
<organism evidence="1 2">
    <name type="scientific">Rhodopseudomonas palustris</name>
    <dbReference type="NCBI Taxonomy" id="1076"/>
    <lineage>
        <taxon>Bacteria</taxon>
        <taxon>Pseudomonadati</taxon>
        <taxon>Pseudomonadota</taxon>
        <taxon>Alphaproteobacteria</taxon>
        <taxon>Hyphomicrobiales</taxon>
        <taxon>Nitrobacteraceae</taxon>
        <taxon>Rhodopseudomonas</taxon>
    </lineage>
</organism>
<dbReference type="RefSeq" id="WP_110785360.1">
    <property type="nucleotide sequence ID" value="NZ_QKQS01000012.1"/>
</dbReference>
<dbReference type="EMBL" id="QKQS01000012">
    <property type="protein sequence ID" value="PZA12705.1"/>
    <property type="molecule type" value="Genomic_DNA"/>
</dbReference>
<dbReference type="Proteomes" id="UP000248134">
    <property type="component" value="Unassembled WGS sequence"/>
</dbReference>
<accession>A0A323UJ23</accession>
<protein>
    <submittedName>
        <fullName evidence="1">Uncharacterized protein</fullName>
    </submittedName>
</protein>
<comment type="caution">
    <text evidence="1">The sequence shown here is derived from an EMBL/GenBank/DDBJ whole genome shotgun (WGS) entry which is preliminary data.</text>
</comment>